<feature type="transmembrane region" description="Helical" evidence="1">
    <location>
        <begin position="153"/>
        <end position="177"/>
    </location>
</feature>
<sequence>KGFKVVMSPTSSDDIIFNWHAFGSDGGKIYVSDGTVQDINIIIKKLVEEPVIDEGFNEPIIQSDTSNTTTTELITTTTEPIIELIPEATTTDQITTTTESIIEYEELEVDEATTTEFVVEPFNVAQGEELTKESAGEELPTEKEAEKAIKQSFINLLFILFLITLFSSFVGVFLGFYGTI</sequence>
<proteinExistence type="predicted"/>
<reference evidence="2" key="1">
    <citation type="journal article" date="2015" name="Nature">
        <title>Complex archaea that bridge the gap between prokaryotes and eukaryotes.</title>
        <authorList>
            <person name="Spang A."/>
            <person name="Saw J.H."/>
            <person name="Jorgensen S.L."/>
            <person name="Zaremba-Niedzwiedzka K."/>
            <person name="Martijn J."/>
            <person name="Lind A.E."/>
            <person name="van Eijk R."/>
            <person name="Schleper C."/>
            <person name="Guy L."/>
            <person name="Ettema T.J."/>
        </authorList>
    </citation>
    <scope>NUCLEOTIDE SEQUENCE</scope>
</reference>
<dbReference type="AlphaFoldDB" id="A0A0F8WU04"/>
<keyword evidence="1" id="KW-1133">Transmembrane helix</keyword>
<protein>
    <submittedName>
        <fullName evidence="2">Uncharacterized protein</fullName>
    </submittedName>
</protein>
<dbReference type="EMBL" id="LAZR01063014">
    <property type="protein sequence ID" value="KKK60347.1"/>
    <property type="molecule type" value="Genomic_DNA"/>
</dbReference>
<evidence type="ECO:0000256" key="1">
    <source>
        <dbReference type="SAM" id="Phobius"/>
    </source>
</evidence>
<keyword evidence="1" id="KW-0472">Membrane</keyword>
<name>A0A0F8WU04_9ZZZZ</name>
<accession>A0A0F8WU04</accession>
<gene>
    <name evidence="2" type="ORF">LCGC14_3025260</name>
</gene>
<evidence type="ECO:0000313" key="2">
    <source>
        <dbReference type="EMBL" id="KKK60347.1"/>
    </source>
</evidence>
<organism evidence="2">
    <name type="scientific">marine sediment metagenome</name>
    <dbReference type="NCBI Taxonomy" id="412755"/>
    <lineage>
        <taxon>unclassified sequences</taxon>
        <taxon>metagenomes</taxon>
        <taxon>ecological metagenomes</taxon>
    </lineage>
</organism>
<keyword evidence="1" id="KW-0812">Transmembrane</keyword>
<feature type="non-terminal residue" evidence="2">
    <location>
        <position position="1"/>
    </location>
</feature>
<comment type="caution">
    <text evidence="2">The sequence shown here is derived from an EMBL/GenBank/DDBJ whole genome shotgun (WGS) entry which is preliminary data.</text>
</comment>